<dbReference type="InterPro" id="IPR000073">
    <property type="entry name" value="AB_hydrolase_1"/>
</dbReference>
<evidence type="ECO:0000259" key="1">
    <source>
        <dbReference type="Pfam" id="PF12697"/>
    </source>
</evidence>
<sequence>MPDSRTPVVLIHGLWLHATSWQPWADLADEHGYAPLAPGWPGEAATVAEARRHPEAVAGLGIDEVTEHYAGIIRALERPPVLVGHSFGGLIAQKLLGAGLGRAAIAIDPAQIKGVKALPPAQLRAGFPVLGNPANRRRAVSLTAAQFRYGFGNALERTESDELYERHTIPSPGRPLFQAAFANFARHSPAAVATGNADRGPLLLISGQADHTVPDVVTRSAYKLYGDSPAVTELKQFPDRGHSLVVDHGWRTVADHALRWLACQGIPGRGTSRT</sequence>
<dbReference type="AlphaFoldDB" id="A0A5Q0L7Z8"/>
<dbReference type="InterPro" id="IPR029058">
    <property type="entry name" value="AB_hydrolase_fold"/>
</dbReference>
<keyword evidence="3" id="KW-1185">Reference proteome</keyword>
<dbReference type="PANTHER" id="PTHR43194">
    <property type="entry name" value="HYDROLASE ALPHA/BETA FOLD FAMILY"/>
    <property type="match status" value="1"/>
</dbReference>
<dbReference type="EMBL" id="CP045643">
    <property type="protein sequence ID" value="QFZ73113.1"/>
    <property type="molecule type" value="Genomic_DNA"/>
</dbReference>
<name>A0A5Q0L7Z8_9ACTN</name>
<organism evidence="2 3">
    <name type="scientific">Streptomyces fagopyri</name>
    <dbReference type="NCBI Taxonomy" id="2662397"/>
    <lineage>
        <taxon>Bacteria</taxon>
        <taxon>Bacillati</taxon>
        <taxon>Actinomycetota</taxon>
        <taxon>Actinomycetes</taxon>
        <taxon>Kitasatosporales</taxon>
        <taxon>Streptomycetaceae</taxon>
        <taxon>Streptomyces</taxon>
    </lineage>
</organism>
<dbReference type="RefSeq" id="WP_153287479.1">
    <property type="nucleotide sequence ID" value="NZ_CP045643.1"/>
</dbReference>
<dbReference type="Proteomes" id="UP000326179">
    <property type="component" value="Chromosome"/>
</dbReference>
<dbReference type="PANTHER" id="PTHR43194:SF2">
    <property type="entry name" value="PEROXISOMAL MEMBRANE PROTEIN LPX1"/>
    <property type="match status" value="1"/>
</dbReference>
<reference evidence="2 3" key="1">
    <citation type="submission" date="2019-10" db="EMBL/GenBank/DDBJ databases">
        <title>A novel species.</title>
        <authorList>
            <person name="Gao J."/>
        </authorList>
    </citation>
    <scope>NUCLEOTIDE SEQUENCE [LARGE SCALE GENOMIC DNA]</scope>
    <source>
        <strain evidence="2 3">QMT-28</strain>
    </source>
</reference>
<dbReference type="SUPFAM" id="SSF53474">
    <property type="entry name" value="alpha/beta-Hydrolases"/>
    <property type="match status" value="1"/>
</dbReference>
<dbReference type="InterPro" id="IPR050228">
    <property type="entry name" value="Carboxylesterase_BioH"/>
</dbReference>
<feature type="domain" description="AB hydrolase-1" evidence="1">
    <location>
        <begin position="8"/>
        <end position="255"/>
    </location>
</feature>
<gene>
    <name evidence="2" type="ORF">GFH48_07415</name>
</gene>
<dbReference type="KEGG" id="sfy:GFH48_07415"/>
<dbReference type="GO" id="GO:0016787">
    <property type="term" value="F:hydrolase activity"/>
    <property type="evidence" value="ECO:0007669"/>
    <property type="project" value="UniProtKB-KW"/>
</dbReference>
<proteinExistence type="predicted"/>
<evidence type="ECO:0000313" key="3">
    <source>
        <dbReference type="Proteomes" id="UP000326179"/>
    </source>
</evidence>
<evidence type="ECO:0000313" key="2">
    <source>
        <dbReference type="EMBL" id="QFZ73113.1"/>
    </source>
</evidence>
<protein>
    <submittedName>
        <fullName evidence="2">Alpha/beta fold hydrolase</fullName>
    </submittedName>
</protein>
<dbReference type="Gene3D" id="3.40.50.1820">
    <property type="entry name" value="alpha/beta hydrolase"/>
    <property type="match status" value="1"/>
</dbReference>
<accession>A0A5Q0L7Z8</accession>
<dbReference type="Pfam" id="PF12697">
    <property type="entry name" value="Abhydrolase_6"/>
    <property type="match status" value="1"/>
</dbReference>
<keyword evidence="2" id="KW-0378">Hydrolase</keyword>